<reference evidence="1" key="1">
    <citation type="submission" date="2025-02" db="EMBL/GenBank/DDBJ databases">
        <authorList>
            <consortium name="NCBI Genome Project"/>
        </authorList>
    </citation>
    <scope>NUCLEOTIDE SEQUENCE</scope>
</reference>
<dbReference type="AlphaFoldDB" id="A0AAJ8BZG3"/>
<gene>
    <name evidence="1" type="ORF">An07g01880</name>
</gene>
<dbReference type="KEGG" id="ang:An07g01880"/>
<evidence type="ECO:0000313" key="1">
    <source>
        <dbReference type="RefSeq" id="XP_059605336.1"/>
    </source>
</evidence>
<protein>
    <submittedName>
        <fullName evidence="1">Uncharacterized protein</fullName>
    </submittedName>
</protein>
<proteinExistence type="predicted"/>
<reference evidence="1" key="2">
    <citation type="submission" date="2025-08" db="UniProtKB">
        <authorList>
            <consortium name="RefSeq"/>
        </authorList>
    </citation>
    <scope>IDENTIFICATION</scope>
</reference>
<dbReference type="GeneID" id="84591289"/>
<dbReference type="RefSeq" id="XP_059605336.1">
    <property type="nucleotide sequence ID" value="XM_059748255.1"/>
</dbReference>
<dbReference type="VEuPathDB" id="FungiDB:An07g01880"/>
<name>A0AAJ8BZG3_ASPNG</name>
<sequence length="59" mass="6636">MLQPEFSLQQVRPHIPCLSTSEHAKGPIVSLAWWTIPVTLDVLRLSYGSLSFTKTLKGR</sequence>
<accession>A0AAJ8BZG3</accession>
<organism evidence="1">
    <name type="scientific">Aspergillus niger</name>
    <dbReference type="NCBI Taxonomy" id="5061"/>
    <lineage>
        <taxon>Eukaryota</taxon>
        <taxon>Fungi</taxon>
        <taxon>Dikarya</taxon>
        <taxon>Ascomycota</taxon>
        <taxon>Pezizomycotina</taxon>
        <taxon>Eurotiomycetes</taxon>
        <taxon>Eurotiomycetidae</taxon>
        <taxon>Eurotiales</taxon>
        <taxon>Aspergillaceae</taxon>
        <taxon>Aspergillus</taxon>
        <taxon>Aspergillus subgen. Circumdati</taxon>
    </lineage>
</organism>